<comment type="caution">
    <text evidence="4">The sequence shown here is derived from an EMBL/GenBank/DDBJ whole genome shotgun (WGS) entry which is preliminary data.</text>
</comment>
<accession>A0A418UZJ0</accession>
<gene>
    <name evidence="4" type="ORF">D4Q52_21355</name>
</gene>
<feature type="domain" description="Glycosyl transferase family 4" evidence="3">
    <location>
        <begin position="36"/>
        <end position="192"/>
    </location>
</feature>
<keyword evidence="1 4" id="KW-0808">Transferase</keyword>
<dbReference type="InterPro" id="IPR001296">
    <property type="entry name" value="Glyco_trans_1"/>
</dbReference>
<organism evidence="4 5">
    <name type="scientific">Rhodopseudomonas palustris</name>
    <dbReference type="NCBI Taxonomy" id="1076"/>
    <lineage>
        <taxon>Bacteria</taxon>
        <taxon>Pseudomonadati</taxon>
        <taxon>Pseudomonadota</taxon>
        <taxon>Alphaproteobacteria</taxon>
        <taxon>Hyphomicrobiales</taxon>
        <taxon>Nitrobacteraceae</taxon>
        <taxon>Rhodopseudomonas</taxon>
    </lineage>
</organism>
<proteinExistence type="predicted"/>
<dbReference type="AlphaFoldDB" id="A0A418UZJ0"/>
<dbReference type="GO" id="GO:0009103">
    <property type="term" value="P:lipopolysaccharide biosynthetic process"/>
    <property type="evidence" value="ECO:0007669"/>
    <property type="project" value="TreeGrafter"/>
</dbReference>
<name>A0A418UZJ0_RHOPL</name>
<dbReference type="Pfam" id="PF12000">
    <property type="entry name" value="Glyco_trans_4_3"/>
    <property type="match status" value="1"/>
</dbReference>
<evidence type="ECO:0000259" key="3">
    <source>
        <dbReference type="Pfam" id="PF12000"/>
    </source>
</evidence>
<dbReference type="RefSeq" id="WP_119858592.1">
    <property type="nucleotide sequence ID" value="NZ_QYYD01000026.1"/>
</dbReference>
<dbReference type="SUPFAM" id="SSF53756">
    <property type="entry name" value="UDP-Glycosyltransferase/glycogen phosphorylase"/>
    <property type="match status" value="1"/>
</dbReference>
<reference evidence="4 5" key="1">
    <citation type="submission" date="2018-09" db="EMBL/GenBank/DDBJ databases">
        <title>Draft genome sequence of Rhodopseudomonas palustris 2.1.18.</title>
        <authorList>
            <person name="Robertson S.L."/>
            <person name="Meyer T.E."/>
            <person name="Kyndt J.A."/>
        </authorList>
    </citation>
    <scope>NUCLEOTIDE SEQUENCE [LARGE SCALE GENOMIC DNA]</scope>
    <source>
        <strain evidence="4 5">2.1.18</strain>
    </source>
</reference>
<dbReference type="OrthoDB" id="9793726at2"/>
<dbReference type="EMBL" id="QYYD01000026">
    <property type="protein sequence ID" value="RJF68730.1"/>
    <property type="molecule type" value="Genomic_DNA"/>
</dbReference>
<feature type="domain" description="Glycosyl transferase family 1" evidence="2">
    <location>
        <begin position="212"/>
        <end position="381"/>
    </location>
</feature>
<evidence type="ECO:0000313" key="5">
    <source>
        <dbReference type="Proteomes" id="UP000285523"/>
    </source>
</evidence>
<evidence type="ECO:0000313" key="4">
    <source>
        <dbReference type="EMBL" id="RJF68730.1"/>
    </source>
</evidence>
<evidence type="ECO:0000259" key="2">
    <source>
        <dbReference type="Pfam" id="PF00534"/>
    </source>
</evidence>
<protein>
    <submittedName>
        <fullName evidence="4">Glycosyltransferase</fullName>
    </submittedName>
</protein>
<dbReference type="PANTHER" id="PTHR46401">
    <property type="entry name" value="GLYCOSYLTRANSFERASE WBBK-RELATED"/>
    <property type="match status" value="1"/>
</dbReference>
<dbReference type="Proteomes" id="UP000285523">
    <property type="component" value="Unassembled WGS sequence"/>
</dbReference>
<dbReference type="PANTHER" id="PTHR46401:SF2">
    <property type="entry name" value="GLYCOSYLTRANSFERASE WBBK-RELATED"/>
    <property type="match status" value="1"/>
</dbReference>
<evidence type="ECO:0000256" key="1">
    <source>
        <dbReference type="ARBA" id="ARBA00022679"/>
    </source>
</evidence>
<dbReference type="Pfam" id="PF00534">
    <property type="entry name" value="Glycos_transf_1"/>
    <property type="match status" value="1"/>
</dbReference>
<dbReference type="InterPro" id="IPR022623">
    <property type="entry name" value="Glyco_trans_4"/>
</dbReference>
<dbReference type="Gene3D" id="3.40.50.2000">
    <property type="entry name" value="Glycogen Phosphorylase B"/>
    <property type="match status" value="2"/>
</dbReference>
<dbReference type="GO" id="GO:0016757">
    <property type="term" value="F:glycosyltransferase activity"/>
    <property type="evidence" value="ECO:0007669"/>
    <property type="project" value="InterPro"/>
</dbReference>
<sequence>MTSVLFVHNNLPGQYLRLIERLQELDGFSLAGIGTVRARGISGLKMKKYSISSDGIADVHPFARRFDLESRRAEAVLYAAVAARDEGFVPDVIFGHPGWGEVLPLREVFPRARLYCYSEYFYRSDNDFRFDHQAVRFGLPNRVGLEMKNAATLISLVASTAGIAPTEWQRSLFPAEFQAKIKVIHDGIDTAKIRRNGAAELRLDNGRTLTSRDEVITYVARNLEPYRGYHILMRALPKILSARPQAQVVIIGGDRTSYGAPPPDGRRWKEIYLDEVADQLPMDRVHFLGRVSYEDYLNALSISSAHVYLTYPFVLSWSMLEAMASECVVIGSSTAPVEEVIEDRRNGLLVQFGDPKQLAETAIEVLSKPKSFQKLRKAARQTVVDRFDFETRSWPQFQALLSQE</sequence>